<keyword evidence="2" id="KW-0732">Signal</keyword>
<evidence type="ECO:0000256" key="1">
    <source>
        <dbReference type="SAM" id="MobiDB-lite"/>
    </source>
</evidence>
<dbReference type="Proteomes" id="UP001162891">
    <property type="component" value="Chromosome"/>
</dbReference>
<accession>A0ABN6MUZ3</accession>
<feature type="compositionally biased region" description="Pro residues" evidence="1">
    <location>
        <begin position="73"/>
        <end position="98"/>
    </location>
</feature>
<keyword evidence="4" id="KW-1185">Reference proteome</keyword>
<organism evidence="3 4">
    <name type="scientific">Anaeromyxobacter oryzae</name>
    <dbReference type="NCBI Taxonomy" id="2918170"/>
    <lineage>
        <taxon>Bacteria</taxon>
        <taxon>Pseudomonadati</taxon>
        <taxon>Myxococcota</taxon>
        <taxon>Myxococcia</taxon>
        <taxon>Myxococcales</taxon>
        <taxon>Cystobacterineae</taxon>
        <taxon>Anaeromyxobacteraceae</taxon>
        <taxon>Anaeromyxobacter</taxon>
    </lineage>
</organism>
<reference evidence="4" key="1">
    <citation type="journal article" date="2022" name="Int. J. Syst. Evol. Microbiol.">
        <title>Anaeromyxobacter oryzae sp. nov., Anaeromyxobacter diazotrophicus sp. nov. and Anaeromyxobacter paludicola sp. nov., isolated from paddy soils.</title>
        <authorList>
            <person name="Itoh H."/>
            <person name="Xu Z."/>
            <person name="Mise K."/>
            <person name="Masuda Y."/>
            <person name="Ushijima N."/>
            <person name="Hayakawa C."/>
            <person name="Shiratori Y."/>
            <person name="Senoo K."/>
        </authorList>
    </citation>
    <scope>NUCLEOTIDE SEQUENCE [LARGE SCALE GENOMIC DNA]</scope>
    <source>
        <strain evidence="4">Red232</strain>
    </source>
</reference>
<dbReference type="RefSeq" id="WP_248353196.1">
    <property type="nucleotide sequence ID" value="NZ_AP025591.1"/>
</dbReference>
<feature type="compositionally biased region" description="Low complexity" evidence="1">
    <location>
        <begin position="58"/>
        <end position="72"/>
    </location>
</feature>
<feature type="compositionally biased region" description="Low complexity" evidence="1">
    <location>
        <begin position="22"/>
        <end position="36"/>
    </location>
</feature>
<evidence type="ECO:0000313" key="3">
    <source>
        <dbReference type="EMBL" id="BDG04730.1"/>
    </source>
</evidence>
<feature type="signal peptide" evidence="2">
    <location>
        <begin position="1"/>
        <end position="20"/>
    </location>
</feature>
<gene>
    <name evidence="3" type="ORF">AMOR_37260</name>
</gene>
<feature type="chain" id="PRO_5045710191" evidence="2">
    <location>
        <begin position="21"/>
        <end position="237"/>
    </location>
</feature>
<dbReference type="PRINTS" id="PR01217">
    <property type="entry name" value="PRICHEXTENSN"/>
</dbReference>
<dbReference type="EMBL" id="AP025591">
    <property type="protein sequence ID" value="BDG04730.1"/>
    <property type="molecule type" value="Genomic_DNA"/>
</dbReference>
<protein>
    <submittedName>
        <fullName evidence="3">Uncharacterized protein</fullName>
    </submittedName>
</protein>
<sequence>MTRMLALATVLLAIARTAAGQPTAAPASPGESTAAPAAPPPTAETTPPAAEPAPPAETPAAAAPAATPAAPAAAPPESPPAQPAPAVAPAPPPPPPPAATQQQQQRRRPLYTWGSIGTTFAYGQTYGSASFGVGYLMQAGIAPNVEASYVFGNSPTMWALKPGVTWFMPVPRFQPYVGAYYTHWFVNGSLPDENGVGARAGFSLGRMISLGVTYDRALNCEKNCESWSPQVAAGFSM</sequence>
<name>A0ABN6MUZ3_9BACT</name>
<proteinExistence type="predicted"/>
<feature type="region of interest" description="Disordered" evidence="1">
    <location>
        <begin position="19"/>
        <end position="108"/>
    </location>
</feature>
<evidence type="ECO:0000313" key="4">
    <source>
        <dbReference type="Proteomes" id="UP001162891"/>
    </source>
</evidence>
<evidence type="ECO:0000256" key="2">
    <source>
        <dbReference type="SAM" id="SignalP"/>
    </source>
</evidence>